<dbReference type="Pfam" id="PF19672">
    <property type="entry name" value="DUF6175"/>
    <property type="match status" value="1"/>
</dbReference>
<dbReference type="InterPro" id="IPR046173">
    <property type="entry name" value="DUF6175"/>
</dbReference>
<dbReference type="Proteomes" id="UP000249873">
    <property type="component" value="Chromosome"/>
</dbReference>
<accession>A0A2Z4GE80</accession>
<organism evidence="2 3">
    <name type="scientific">Arcticibacterium luteifluviistationis</name>
    <dbReference type="NCBI Taxonomy" id="1784714"/>
    <lineage>
        <taxon>Bacteria</taxon>
        <taxon>Pseudomonadati</taxon>
        <taxon>Bacteroidota</taxon>
        <taxon>Cytophagia</taxon>
        <taxon>Cytophagales</taxon>
        <taxon>Leadbetterellaceae</taxon>
        <taxon>Arcticibacterium</taxon>
    </lineage>
</organism>
<name>A0A2Z4GE80_9BACT</name>
<reference evidence="2 3" key="1">
    <citation type="submission" date="2018-05" db="EMBL/GenBank/DDBJ databases">
        <title>Complete genome sequence of Arcticibacterium luteifluviistationis SM1504T, a cytophagaceae bacterium isolated from Arctic surface seawater.</title>
        <authorList>
            <person name="Li Y."/>
            <person name="Qin Q.-L."/>
        </authorList>
    </citation>
    <scope>NUCLEOTIDE SEQUENCE [LARGE SCALE GENOMIC DNA]</scope>
    <source>
        <strain evidence="2 3">SM1504</strain>
    </source>
</reference>
<evidence type="ECO:0000313" key="2">
    <source>
        <dbReference type="EMBL" id="AWV99612.1"/>
    </source>
</evidence>
<evidence type="ECO:0000256" key="1">
    <source>
        <dbReference type="SAM" id="SignalP"/>
    </source>
</evidence>
<protein>
    <submittedName>
        <fullName evidence="2">Uncharacterized protein</fullName>
    </submittedName>
</protein>
<sequence length="290" mass="32371">MRFKIFLALVLCVASVGFAQDDSQSNLQPTIMVIPFTPKGADLRVNYEHNEWLRVAITKVKDAFDQRGVNTIDFRAKLKQLGNAEALQSEQKTSLKDDIIAISGADIYIEVEANINRSNSGNSVTVLMSAFNAFSGESYANKVSISPKFYTENYEKLIVKAVDEEVPNLLTTISEKFEDIRENGLTITLNGGVSEESDLKMDTEVDDMGSLLSDLLEEYIADNAYKGNYHLQGVSDTRMTFDQIKVPYKDDNGNSFRSTKFALDLRRFLRTNEIKASTTVVGNSITLTIQ</sequence>
<dbReference type="OrthoDB" id="1044519at2"/>
<feature type="chain" id="PRO_5016439384" evidence="1">
    <location>
        <begin position="20"/>
        <end position="290"/>
    </location>
</feature>
<dbReference type="AlphaFoldDB" id="A0A2Z4GE80"/>
<feature type="signal peptide" evidence="1">
    <location>
        <begin position="1"/>
        <end position="19"/>
    </location>
</feature>
<keyword evidence="3" id="KW-1185">Reference proteome</keyword>
<proteinExistence type="predicted"/>
<dbReference type="RefSeq" id="WP_111372980.1">
    <property type="nucleotide sequence ID" value="NZ_CP029480.1"/>
</dbReference>
<dbReference type="KEGG" id="als:DJ013_16110"/>
<dbReference type="EMBL" id="CP029480">
    <property type="protein sequence ID" value="AWV99612.1"/>
    <property type="molecule type" value="Genomic_DNA"/>
</dbReference>
<keyword evidence="1" id="KW-0732">Signal</keyword>
<gene>
    <name evidence="2" type="ORF">DJ013_16110</name>
</gene>
<evidence type="ECO:0000313" key="3">
    <source>
        <dbReference type="Proteomes" id="UP000249873"/>
    </source>
</evidence>